<feature type="transmembrane region" description="Helical" evidence="9">
    <location>
        <begin position="273"/>
        <end position="291"/>
    </location>
</feature>
<dbReference type="CTD" id="36382219"/>
<evidence type="ECO:0000256" key="4">
    <source>
        <dbReference type="ARBA" id="ARBA00022989"/>
    </source>
</evidence>
<dbReference type="PANTHER" id="PTHR11003">
    <property type="entry name" value="POTASSIUM CHANNEL, SUBFAMILY K"/>
    <property type="match status" value="1"/>
</dbReference>
<reference evidence="13" key="2">
    <citation type="submission" date="2020-12" db="UniProtKB">
        <authorList>
            <consortium name="WormBaseParasite"/>
        </authorList>
    </citation>
    <scope>IDENTIFICATION</scope>
</reference>
<dbReference type="RefSeq" id="XP_024509047.1">
    <property type="nucleotide sequence ID" value="XM_024643371.1"/>
</dbReference>
<dbReference type="STRING" id="34506.A0A090LJG8"/>
<keyword evidence="2 8" id="KW-0813">Transport</keyword>
<dbReference type="GO" id="GO:0022841">
    <property type="term" value="F:potassium ion leak channel activity"/>
    <property type="evidence" value="ECO:0007669"/>
    <property type="project" value="TreeGrafter"/>
</dbReference>
<evidence type="ECO:0000256" key="9">
    <source>
        <dbReference type="SAM" id="Phobius"/>
    </source>
</evidence>
<proteinExistence type="inferred from homology"/>
<dbReference type="OrthoDB" id="297496at2759"/>
<keyword evidence="3 8" id="KW-0812">Transmembrane</keyword>
<dbReference type="GeneID" id="36382219"/>
<dbReference type="InterPro" id="IPR003280">
    <property type="entry name" value="2pore_dom_K_chnl"/>
</dbReference>
<dbReference type="Gene3D" id="1.10.287.70">
    <property type="match status" value="1"/>
</dbReference>
<keyword evidence="6 9" id="KW-0472">Membrane</keyword>
<dbReference type="PANTHER" id="PTHR11003:SF334">
    <property type="entry name" value="FI03418P"/>
    <property type="match status" value="1"/>
</dbReference>
<evidence type="ECO:0000313" key="14">
    <source>
        <dbReference type="WormBase" id="SRAE_2000449400"/>
    </source>
</evidence>
<gene>
    <name evidence="11 13 14" type="ORF">SRAE_2000449400</name>
</gene>
<evidence type="ECO:0000313" key="13">
    <source>
        <dbReference type="WBParaSite" id="SRAE_2000449400.1"/>
    </source>
</evidence>
<evidence type="ECO:0000256" key="8">
    <source>
        <dbReference type="RuleBase" id="RU003857"/>
    </source>
</evidence>
<feature type="transmembrane region" description="Helical" evidence="9">
    <location>
        <begin position="210"/>
        <end position="229"/>
    </location>
</feature>
<dbReference type="AlphaFoldDB" id="A0A090LJG8"/>
<dbReference type="GO" id="GO:0005886">
    <property type="term" value="C:plasma membrane"/>
    <property type="evidence" value="ECO:0007669"/>
    <property type="project" value="TreeGrafter"/>
</dbReference>
<keyword evidence="5 8" id="KW-0406">Ion transport</keyword>
<evidence type="ECO:0000256" key="6">
    <source>
        <dbReference type="ARBA" id="ARBA00023136"/>
    </source>
</evidence>
<dbReference type="EMBL" id="LN609529">
    <property type="protein sequence ID" value="CEF69848.1"/>
    <property type="molecule type" value="Genomic_DNA"/>
</dbReference>
<evidence type="ECO:0000256" key="2">
    <source>
        <dbReference type="ARBA" id="ARBA00022448"/>
    </source>
</evidence>
<keyword evidence="7 8" id="KW-0407">Ion channel</keyword>
<dbReference type="SUPFAM" id="SSF81324">
    <property type="entry name" value="Voltage-gated potassium channels"/>
    <property type="match status" value="1"/>
</dbReference>
<organism evidence="11">
    <name type="scientific">Strongyloides ratti</name>
    <name type="common">Parasitic roundworm</name>
    <dbReference type="NCBI Taxonomy" id="34506"/>
    <lineage>
        <taxon>Eukaryota</taxon>
        <taxon>Metazoa</taxon>
        <taxon>Ecdysozoa</taxon>
        <taxon>Nematoda</taxon>
        <taxon>Chromadorea</taxon>
        <taxon>Rhabditida</taxon>
        <taxon>Tylenchina</taxon>
        <taxon>Panagrolaimomorpha</taxon>
        <taxon>Strongyloidoidea</taxon>
        <taxon>Strongyloididae</taxon>
        <taxon>Strongyloides</taxon>
    </lineage>
</organism>
<protein>
    <submittedName>
        <fullName evidence="11">Two pore domain potassium channel family and Two pore domain potassium channel domain-containing protein</fullName>
    </submittedName>
</protein>
<dbReference type="Proteomes" id="UP000035682">
    <property type="component" value="Unplaced"/>
</dbReference>
<keyword evidence="12" id="KW-1185">Reference proteome</keyword>
<dbReference type="Pfam" id="PF07885">
    <property type="entry name" value="Ion_trans_2"/>
    <property type="match status" value="1"/>
</dbReference>
<reference evidence="11 12" key="1">
    <citation type="submission" date="2014-09" db="EMBL/GenBank/DDBJ databases">
        <authorList>
            <person name="Martin A.A."/>
        </authorList>
    </citation>
    <scope>NUCLEOTIDE SEQUENCE</scope>
    <source>
        <strain evidence="12">ED321</strain>
        <strain evidence="11">ED321 Heterogonic</strain>
    </source>
</reference>
<dbReference type="InterPro" id="IPR013099">
    <property type="entry name" value="K_chnl_dom"/>
</dbReference>
<dbReference type="GO" id="GO:0015271">
    <property type="term" value="F:outward rectifier potassium channel activity"/>
    <property type="evidence" value="ECO:0007669"/>
    <property type="project" value="TreeGrafter"/>
</dbReference>
<comment type="similarity">
    <text evidence="8">Belongs to the two pore domain potassium channel (TC 1.A.1.8) family.</text>
</comment>
<evidence type="ECO:0000256" key="1">
    <source>
        <dbReference type="ARBA" id="ARBA00004141"/>
    </source>
</evidence>
<evidence type="ECO:0000256" key="5">
    <source>
        <dbReference type="ARBA" id="ARBA00023065"/>
    </source>
</evidence>
<dbReference type="GO" id="GO:0030322">
    <property type="term" value="P:stabilization of membrane potential"/>
    <property type="evidence" value="ECO:0007669"/>
    <property type="project" value="TreeGrafter"/>
</dbReference>
<feature type="transmembrane region" description="Helical" evidence="9">
    <location>
        <begin position="145"/>
        <end position="175"/>
    </location>
</feature>
<name>A0A090LJG8_STRRB</name>
<dbReference type="PRINTS" id="PR01333">
    <property type="entry name" value="2POREKCHANEL"/>
</dbReference>
<keyword evidence="4 9" id="KW-1133">Transmembrane helix</keyword>
<comment type="subcellular location">
    <subcellularLocation>
        <location evidence="1">Membrane</location>
        <topology evidence="1">Multi-pass membrane protein</topology>
    </subcellularLocation>
</comment>
<evidence type="ECO:0000256" key="3">
    <source>
        <dbReference type="ARBA" id="ARBA00022692"/>
    </source>
</evidence>
<dbReference type="WormBase" id="SRAE_2000449400">
    <property type="protein sequence ID" value="SRP09230"/>
    <property type="gene ID" value="WBGene00264726"/>
</dbReference>
<feature type="transmembrane region" description="Helical" evidence="9">
    <location>
        <begin position="112"/>
        <end position="133"/>
    </location>
</feature>
<evidence type="ECO:0000259" key="10">
    <source>
        <dbReference type="Pfam" id="PF07885"/>
    </source>
</evidence>
<dbReference type="eggNOG" id="KOG1418">
    <property type="taxonomic scope" value="Eukaryota"/>
</dbReference>
<evidence type="ECO:0000313" key="12">
    <source>
        <dbReference type="Proteomes" id="UP000035682"/>
    </source>
</evidence>
<feature type="transmembrane region" description="Helical" evidence="9">
    <location>
        <begin position="13"/>
        <end position="34"/>
    </location>
</feature>
<evidence type="ECO:0000313" key="11">
    <source>
        <dbReference type="EMBL" id="CEF69848.1"/>
    </source>
</evidence>
<dbReference type="WBParaSite" id="SRAE_2000449400.1">
    <property type="protein sequence ID" value="SRAE_2000449400.1"/>
    <property type="gene ID" value="WBGene00264726"/>
</dbReference>
<accession>A0A090LJG8</accession>
<sequence length="354" mass="41087">MEEQKNKTVQIRFVTYIIIIAMYLSLGVYCVYTFERDASINRKAIYENRCKDIKNESIHNIDIYVKNITKSLSSKSFNKEINDLDLMKNLVEIIENIDNCHRNFNISDVKEVNIWNAMSLIYTLSTTLGYGDIYPLTDNGKIFEIFFTLIAIPLVIAFYVDLSEAYICCVIKLYYKTKLNLQKKILRRKITDAIKEKKLEKGKAKQMPKVYVSVGSLIIILIVCTANHLYQASLVGKDDDIIYSITYVYENFGLIGLGYNVPVDTYLYITRELPLMFIGICLYGQYINIMVNTIRNVIPQTIRKYRSEIDKNSKNHTLLGYLIYEQEEKRMGVLADYRSEGNKKPEIFLPVTVN</sequence>
<feature type="domain" description="Potassium channel" evidence="10">
    <location>
        <begin position="110"/>
        <end position="165"/>
    </location>
</feature>
<evidence type="ECO:0000256" key="7">
    <source>
        <dbReference type="ARBA" id="ARBA00023303"/>
    </source>
</evidence>